<keyword evidence="9" id="KW-1185">Reference proteome</keyword>
<dbReference type="AlphaFoldDB" id="A0A7W7QSQ9"/>
<gene>
    <name evidence="8" type="ORF">FHS44_006192</name>
</gene>
<proteinExistence type="inferred from homology"/>
<evidence type="ECO:0000256" key="5">
    <source>
        <dbReference type="ARBA" id="ARBA00033748"/>
    </source>
</evidence>
<keyword evidence="1 6" id="KW-0285">Flavoprotein</keyword>
<sequence>MTEPTRELHLNLFGNWYGNHRAAWRHPGVDPHQLWDIDFNIRTARTAERGLFDAVFFADGPNLGPVQPTSGQTKPEPITLLSVLGAVTTHLGLASTVSTTYSEPYNTARQIASLDLLTGGRAGWNAVTGSSAAAASNFGPASHPEHALRYERSEEFLQIVKALWESWEPGAVIADQGTGVFLDPGKVHRVPFRGRHFQIDAVFNVPRSPQGRPLIFHAGDSDFGRSQGARHADAIFTAQPTIEAAREFYRDFKRRVAEAGRNPAYAHVMPGYLAVVGSTEAEAKAAFDELNRLIDIEGAIEEVARGDGLDVSGVDLDRPIPDSLWEHSIATSTFRSRVEALRTKAAEARLTARQVIEWDIAAHGHYVFVGTPEQVADDIELWFTTGAADGFNYKAPTFPDGLEIFVDHVVPLLQKKGVYRREYTATTLRGHYGLPYPN</sequence>
<dbReference type="GO" id="GO:0004497">
    <property type="term" value="F:monooxygenase activity"/>
    <property type="evidence" value="ECO:0007669"/>
    <property type="project" value="UniProtKB-KW"/>
</dbReference>
<dbReference type="Gene3D" id="3.20.20.30">
    <property type="entry name" value="Luciferase-like domain"/>
    <property type="match status" value="1"/>
</dbReference>
<reference evidence="8 9" key="1">
    <citation type="submission" date="2020-08" db="EMBL/GenBank/DDBJ databases">
        <title>Genomic Encyclopedia of Type Strains, Phase III (KMG-III): the genomes of soil and plant-associated and newly described type strains.</title>
        <authorList>
            <person name="Whitman W."/>
        </authorList>
    </citation>
    <scope>NUCLEOTIDE SEQUENCE [LARGE SCALE GENOMIC DNA]</scope>
    <source>
        <strain evidence="8 9">CECT 8840</strain>
    </source>
</reference>
<dbReference type="GO" id="GO:0016705">
    <property type="term" value="F:oxidoreductase activity, acting on paired donors, with incorporation or reduction of molecular oxygen"/>
    <property type="evidence" value="ECO:0007669"/>
    <property type="project" value="InterPro"/>
</dbReference>
<evidence type="ECO:0000256" key="4">
    <source>
        <dbReference type="ARBA" id="ARBA00023033"/>
    </source>
</evidence>
<organism evidence="8 9">
    <name type="scientific">Streptosporangium saharense</name>
    <dbReference type="NCBI Taxonomy" id="1706840"/>
    <lineage>
        <taxon>Bacteria</taxon>
        <taxon>Bacillati</taxon>
        <taxon>Actinomycetota</taxon>
        <taxon>Actinomycetes</taxon>
        <taxon>Streptosporangiales</taxon>
        <taxon>Streptosporangiaceae</taxon>
        <taxon>Streptosporangium</taxon>
    </lineage>
</organism>
<feature type="binding site" evidence="6">
    <location>
        <position position="146"/>
    </location>
    <ligand>
        <name>FMN</name>
        <dbReference type="ChEBI" id="CHEBI:58210"/>
    </ligand>
</feature>
<dbReference type="PIRSF" id="PIRSF000337">
    <property type="entry name" value="NTA_MOA"/>
    <property type="match status" value="1"/>
</dbReference>
<keyword evidence="3" id="KW-0560">Oxidoreductase</keyword>
<accession>A0A7W7QSQ9</accession>
<evidence type="ECO:0000256" key="3">
    <source>
        <dbReference type="ARBA" id="ARBA00023002"/>
    </source>
</evidence>
<dbReference type="EMBL" id="JACHJP010000008">
    <property type="protein sequence ID" value="MBB4919056.1"/>
    <property type="molecule type" value="Genomic_DNA"/>
</dbReference>
<evidence type="ECO:0000256" key="1">
    <source>
        <dbReference type="ARBA" id="ARBA00022630"/>
    </source>
</evidence>
<evidence type="ECO:0000313" key="9">
    <source>
        <dbReference type="Proteomes" id="UP000552644"/>
    </source>
</evidence>
<feature type="binding site" evidence="6">
    <location>
        <position position="221"/>
    </location>
    <ligand>
        <name>FMN</name>
        <dbReference type="ChEBI" id="CHEBI:58210"/>
    </ligand>
</feature>
<comment type="caution">
    <text evidence="8">The sequence shown here is derived from an EMBL/GenBank/DDBJ whole genome shotgun (WGS) entry which is preliminary data.</text>
</comment>
<feature type="binding site" evidence="6">
    <location>
        <position position="150"/>
    </location>
    <ligand>
        <name>FMN</name>
        <dbReference type="ChEBI" id="CHEBI:58210"/>
    </ligand>
</feature>
<dbReference type="NCBIfam" id="TIGR03860">
    <property type="entry name" value="FMN_nitrolo"/>
    <property type="match status" value="1"/>
</dbReference>
<dbReference type="InterPro" id="IPR036661">
    <property type="entry name" value="Luciferase-like_sf"/>
</dbReference>
<feature type="domain" description="Luciferase-like" evidence="7">
    <location>
        <begin position="26"/>
        <end position="387"/>
    </location>
</feature>
<evidence type="ECO:0000259" key="7">
    <source>
        <dbReference type="Pfam" id="PF00296"/>
    </source>
</evidence>
<dbReference type="Pfam" id="PF00296">
    <property type="entry name" value="Bac_luciferase"/>
    <property type="match status" value="1"/>
</dbReference>
<feature type="binding site" evidence="6">
    <location>
        <position position="59"/>
    </location>
    <ligand>
        <name>FMN</name>
        <dbReference type="ChEBI" id="CHEBI:58210"/>
    </ligand>
</feature>
<dbReference type="RefSeq" id="WP_184720885.1">
    <property type="nucleotide sequence ID" value="NZ_JACHJP010000008.1"/>
</dbReference>
<dbReference type="SUPFAM" id="SSF51679">
    <property type="entry name" value="Bacterial luciferase-like"/>
    <property type="match status" value="1"/>
</dbReference>
<dbReference type="InterPro" id="IPR016215">
    <property type="entry name" value="NTA_MOA"/>
</dbReference>
<comment type="similarity">
    <text evidence="5">Belongs to the NtaA/SnaA/DszA monooxygenase family.</text>
</comment>
<keyword evidence="2 6" id="KW-0288">FMN</keyword>
<dbReference type="InterPro" id="IPR051260">
    <property type="entry name" value="Diverse_substr_monoxygenases"/>
</dbReference>
<evidence type="ECO:0000256" key="2">
    <source>
        <dbReference type="ARBA" id="ARBA00022643"/>
    </source>
</evidence>
<dbReference type="InterPro" id="IPR011251">
    <property type="entry name" value="Luciferase-like_dom"/>
</dbReference>
<dbReference type="PANTHER" id="PTHR30011">
    <property type="entry name" value="ALKANESULFONATE MONOOXYGENASE-RELATED"/>
    <property type="match status" value="1"/>
</dbReference>
<evidence type="ECO:0000256" key="6">
    <source>
        <dbReference type="PIRSR" id="PIRSR000337-1"/>
    </source>
</evidence>
<evidence type="ECO:0000313" key="8">
    <source>
        <dbReference type="EMBL" id="MBB4919056.1"/>
    </source>
</evidence>
<dbReference type="CDD" id="cd01095">
    <property type="entry name" value="Nitrilotriacetate_monoxgenase"/>
    <property type="match status" value="1"/>
</dbReference>
<protein>
    <submittedName>
        <fullName evidence="8">FMN-dependent oxidoreductase (Nitrilotriacetate monooxygenase family)</fullName>
    </submittedName>
</protein>
<dbReference type="Proteomes" id="UP000552644">
    <property type="component" value="Unassembled WGS sequence"/>
</dbReference>
<dbReference type="PANTHER" id="PTHR30011:SF16">
    <property type="entry name" value="C2H2 FINGER DOMAIN TRANSCRIPTION FACTOR (EUROFUNG)-RELATED"/>
    <property type="match status" value="1"/>
</dbReference>
<keyword evidence="4 8" id="KW-0503">Monooxygenase</keyword>
<feature type="binding site" evidence="6">
    <location>
        <position position="96"/>
    </location>
    <ligand>
        <name>FMN</name>
        <dbReference type="ChEBI" id="CHEBI:58210"/>
    </ligand>
</feature>
<name>A0A7W7QSQ9_9ACTN</name>